<evidence type="ECO:0000256" key="2">
    <source>
        <dbReference type="ARBA" id="ARBA00022942"/>
    </source>
</evidence>
<dbReference type="Proteomes" id="UP000309038">
    <property type="component" value="Unassembled WGS sequence"/>
</dbReference>
<dbReference type="EMBL" id="SGPJ01000276">
    <property type="protein sequence ID" value="THG95945.1"/>
    <property type="molecule type" value="Genomic_DNA"/>
</dbReference>
<keyword evidence="3 4" id="KW-0539">Nucleus</keyword>
<keyword evidence="2 4" id="KW-0647">Proteasome</keyword>
<dbReference type="PROSITE" id="PS00854">
    <property type="entry name" value="PROTEASOME_BETA_1"/>
    <property type="match status" value="1"/>
</dbReference>
<dbReference type="InterPro" id="IPR016295">
    <property type="entry name" value="Proteasome_beta4"/>
</dbReference>
<dbReference type="InterPro" id="IPR023333">
    <property type="entry name" value="Proteasome_suB-type"/>
</dbReference>
<proteinExistence type="inferred from homology"/>
<dbReference type="GO" id="GO:0019774">
    <property type="term" value="C:proteasome core complex, beta-subunit complex"/>
    <property type="evidence" value="ECO:0007669"/>
    <property type="project" value="UniProtKB-UniRule"/>
</dbReference>
<comment type="caution">
    <text evidence="5">The sequence shown here is derived from an EMBL/GenBank/DDBJ whole genome shotgun (WGS) entry which is preliminary data.</text>
</comment>
<dbReference type="Pfam" id="PF00227">
    <property type="entry name" value="Proteasome"/>
    <property type="match status" value="1"/>
</dbReference>
<dbReference type="GO" id="GO:0051603">
    <property type="term" value="P:proteolysis involved in protein catabolic process"/>
    <property type="evidence" value="ECO:0007669"/>
    <property type="project" value="InterPro"/>
</dbReference>
<dbReference type="SUPFAM" id="SSF56235">
    <property type="entry name" value="N-terminal nucleophile aminohydrolases (Ntn hydrolases)"/>
    <property type="match status" value="1"/>
</dbReference>
<dbReference type="InterPro" id="IPR029055">
    <property type="entry name" value="Ntn_hydrolases_N"/>
</dbReference>
<dbReference type="InterPro" id="IPR001353">
    <property type="entry name" value="Proteasome_sua/b"/>
</dbReference>
<dbReference type="CDD" id="cd03760">
    <property type="entry name" value="proteasome_beta_type_4"/>
    <property type="match status" value="1"/>
</dbReference>
<dbReference type="FunFam" id="3.60.20.10:FF:000014">
    <property type="entry name" value="Proteasome subunit beta type-7"/>
    <property type="match status" value="1"/>
</dbReference>
<keyword evidence="1 4" id="KW-0963">Cytoplasm</keyword>
<comment type="subcellular location">
    <subcellularLocation>
        <location evidence="4">Cytoplasm</location>
    </subcellularLocation>
    <subcellularLocation>
        <location evidence="4">Nucleus</location>
    </subcellularLocation>
</comment>
<organism evidence="5 6">
    <name type="scientific">Hermanssonia centrifuga</name>
    <dbReference type="NCBI Taxonomy" id="98765"/>
    <lineage>
        <taxon>Eukaryota</taxon>
        <taxon>Fungi</taxon>
        <taxon>Dikarya</taxon>
        <taxon>Basidiomycota</taxon>
        <taxon>Agaricomycotina</taxon>
        <taxon>Agaricomycetes</taxon>
        <taxon>Polyporales</taxon>
        <taxon>Meruliaceae</taxon>
        <taxon>Hermanssonia</taxon>
    </lineage>
</organism>
<sequence length="244" mass="27098">MTHITLTLCTNGQVITRIHLQKEYNELRTSVLALKFKDGIMMAADTLASYGSLARFKSIQRLQPVGSSTVIGASGDMSDFQYIQTLLDELTVEEFTAGDHHELGPAEIHEYLSRVMYARRSKMNPLWNSILVGGVKDGKSFLAYVDLLGTTYSASTLATGYGAYIALPLLRKAVEGREHELTEEEARKIMEESMKVLFYRDARSLNKFQIATVKESGVTISDPIILETAWGFAEGIRGYGAQTQ</sequence>
<evidence type="ECO:0000313" key="6">
    <source>
        <dbReference type="Proteomes" id="UP000309038"/>
    </source>
</evidence>
<comment type="similarity">
    <text evidence="4">Belongs to the peptidase T1B family.</text>
</comment>
<comment type="function">
    <text evidence="4">Non-catalytic component of the proteasome.</text>
</comment>
<dbReference type="PROSITE" id="PS51476">
    <property type="entry name" value="PROTEASOME_BETA_2"/>
    <property type="match status" value="1"/>
</dbReference>
<evidence type="ECO:0000313" key="5">
    <source>
        <dbReference type="EMBL" id="THG95945.1"/>
    </source>
</evidence>
<evidence type="ECO:0000256" key="3">
    <source>
        <dbReference type="ARBA" id="ARBA00023242"/>
    </source>
</evidence>
<protein>
    <recommendedName>
        <fullName evidence="4">Proteasome subunit beta</fullName>
    </recommendedName>
</protein>
<dbReference type="PIRSF" id="PIRSF001213">
    <property type="entry name" value="Psome_endopept_beta"/>
    <property type="match status" value="1"/>
</dbReference>
<dbReference type="GO" id="GO:0005634">
    <property type="term" value="C:nucleus"/>
    <property type="evidence" value="ECO:0007669"/>
    <property type="project" value="UniProtKB-SubCell"/>
</dbReference>
<accession>A0A4S4KD17</accession>
<dbReference type="GO" id="GO:0005737">
    <property type="term" value="C:cytoplasm"/>
    <property type="evidence" value="ECO:0007669"/>
    <property type="project" value="UniProtKB-SubCell"/>
</dbReference>
<dbReference type="PANTHER" id="PTHR32194:SF6">
    <property type="entry name" value="PROTEASOME SUBUNIT BETA"/>
    <property type="match status" value="1"/>
</dbReference>
<dbReference type="Gene3D" id="3.60.20.10">
    <property type="entry name" value="Glutamine Phosphoribosylpyrophosphate, subunit 1, domain 1"/>
    <property type="match status" value="1"/>
</dbReference>
<name>A0A4S4KD17_9APHY</name>
<dbReference type="AlphaFoldDB" id="A0A4S4KD17"/>
<reference evidence="5 6" key="1">
    <citation type="submission" date="2019-02" db="EMBL/GenBank/DDBJ databases">
        <title>Genome sequencing of the rare red list fungi Phlebia centrifuga.</title>
        <authorList>
            <person name="Buettner E."/>
            <person name="Kellner H."/>
        </authorList>
    </citation>
    <scope>NUCLEOTIDE SEQUENCE [LARGE SCALE GENOMIC DNA]</scope>
    <source>
        <strain evidence="5 6">DSM 108282</strain>
    </source>
</reference>
<gene>
    <name evidence="5" type="ORF">EW026_g5801</name>
</gene>
<dbReference type="PANTHER" id="PTHR32194">
    <property type="entry name" value="METALLOPROTEASE TLDD"/>
    <property type="match status" value="1"/>
</dbReference>
<evidence type="ECO:0000256" key="4">
    <source>
        <dbReference type="PIRNR" id="PIRNR001213"/>
    </source>
</evidence>
<keyword evidence="6" id="KW-1185">Reference proteome</keyword>
<dbReference type="InterPro" id="IPR016050">
    <property type="entry name" value="Proteasome_bsu_CS"/>
</dbReference>
<evidence type="ECO:0000256" key="1">
    <source>
        <dbReference type="ARBA" id="ARBA00022490"/>
    </source>
</evidence>